<dbReference type="InterPro" id="IPR036249">
    <property type="entry name" value="Thioredoxin-like_sf"/>
</dbReference>
<proteinExistence type="inferred from homology"/>
<evidence type="ECO:0000313" key="3">
    <source>
        <dbReference type="Proteomes" id="UP000245771"/>
    </source>
</evidence>
<evidence type="ECO:0000313" key="2">
    <source>
        <dbReference type="EMBL" id="PWN37855.1"/>
    </source>
</evidence>
<dbReference type="EMBL" id="KZ819602">
    <property type="protein sequence ID" value="PWN37855.1"/>
    <property type="molecule type" value="Genomic_DNA"/>
</dbReference>
<dbReference type="Pfam" id="PF05768">
    <property type="entry name" value="Glrx-like"/>
    <property type="match status" value="1"/>
</dbReference>
<dbReference type="InterPro" id="IPR008554">
    <property type="entry name" value="Glutaredoxin-like"/>
</dbReference>
<dbReference type="InParanoid" id="A0A316VQS5"/>
<dbReference type="OrthoDB" id="429967at2759"/>
<keyword evidence="1" id="KW-0813">Transport</keyword>
<name>A0A316VQS5_9BASI</name>
<dbReference type="PANTHER" id="PTHR33558:SF1">
    <property type="entry name" value="GLUTAREDOXIN-LIKE PROTEIN C5ORF63 HOMOLOG"/>
    <property type="match status" value="1"/>
</dbReference>
<dbReference type="SUPFAM" id="SSF52833">
    <property type="entry name" value="Thioredoxin-like"/>
    <property type="match status" value="1"/>
</dbReference>
<dbReference type="PANTHER" id="PTHR33558">
    <property type="entry name" value="GLUTAREDOXIN-LIKE PROTEIN C5ORF63 HOMOLOG"/>
    <property type="match status" value="1"/>
</dbReference>
<comment type="similarity">
    <text evidence="1">Belongs to the glutaredoxin family.</text>
</comment>
<evidence type="ECO:0000256" key="1">
    <source>
        <dbReference type="RuleBase" id="RU363082"/>
    </source>
</evidence>
<dbReference type="Gene3D" id="3.40.30.10">
    <property type="entry name" value="Glutaredoxin"/>
    <property type="match status" value="1"/>
</dbReference>
<dbReference type="InterPro" id="IPR052565">
    <property type="entry name" value="Glutaredoxin-like_YDR286C"/>
</dbReference>
<dbReference type="AlphaFoldDB" id="A0A316VQS5"/>
<keyword evidence="1" id="KW-0249">Electron transport</keyword>
<dbReference type="RefSeq" id="XP_025358157.1">
    <property type="nucleotide sequence ID" value="XM_025498339.1"/>
</dbReference>
<dbReference type="GeneID" id="37020120"/>
<protein>
    <recommendedName>
        <fullName evidence="1">Glutaredoxin-like protein</fullName>
    </recommendedName>
</protein>
<accession>A0A316VQS5</accession>
<gene>
    <name evidence="2" type="ORF">FA14DRAFT_159705</name>
</gene>
<reference evidence="2 3" key="1">
    <citation type="journal article" date="2018" name="Mol. Biol. Evol.">
        <title>Broad Genomic Sampling Reveals a Smut Pathogenic Ancestry of the Fungal Clade Ustilaginomycotina.</title>
        <authorList>
            <person name="Kijpornyongpan T."/>
            <person name="Mondo S.J."/>
            <person name="Barry K."/>
            <person name="Sandor L."/>
            <person name="Lee J."/>
            <person name="Lipzen A."/>
            <person name="Pangilinan J."/>
            <person name="LaButti K."/>
            <person name="Hainaut M."/>
            <person name="Henrissat B."/>
            <person name="Grigoriev I.V."/>
            <person name="Spatafora J.W."/>
            <person name="Aime M.C."/>
        </authorList>
    </citation>
    <scope>NUCLEOTIDE SEQUENCE [LARGE SCALE GENOMIC DNA]</scope>
    <source>
        <strain evidence="2 3">MCA 3882</strain>
    </source>
</reference>
<dbReference type="Proteomes" id="UP000245771">
    <property type="component" value="Unassembled WGS sequence"/>
</dbReference>
<sequence length="138" mass="15822">MSRIRNGVGLLSRHRWGLLQPYGCSTLTLQPRNSFSTGRITKSANSIPQLTLYTGTDCQLCDVAKEVLDKIAKETPFDLHLYNIRDNSLPDIQKWRRAYQYDIPVLHLNGKEIARHRLNKESVLDQIKQATNQSSNEK</sequence>
<dbReference type="STRING" id="1280837.A0A316VQS5"/>
<organism evidence="2 3">
    <name type="scientific">Meira miltonrushii</name>
    <dbReference type="NCBI Taxonomy" id="1280837"/>
    <lineage>
        <taxon>Eukaryota</taxon>
        <taxon>Fungi</taxon>
        <taxon>Dikarya</taxon>
        <taxon>Basidiomycota</taxon>
        <taxon>Ustilaginomycotina</taxon>
        <taxon>Exobasidiomycetes</taxon>
        <taxon>Exobasidiales</taxon>
        <taxon>Brachybasidiaceae</taxon>
        <taxon>Meira</taxon>
    </lineage>
</organism>
<keyword evidence="3" id="KW-1185">Reference proteome</keyword>